<evidence type="ECO:0000256" key="1">
    <source>
        <dbReference type="ARBA" id="ARBA00009995"/>
    </source>
</evidence>
<evidence type="ECO:0000256" key="2">
    <source>
        <dbReference type="ARBA" id="ARBA00022676"/>
    </source>
</evidence>
<dbReference type="GO" id="GO:0080043">
    <property type="term" value="F:quercetin 3-O-glucosyltransferase activity"/>
    <property type="evidence" value="ECO:0007669"/>
    <property type="project" value="TreeGrafter"/>
</dbReference>
<dbReference type="GO" id="GO:0080044">
    <property type="term" value="F:quercetin 7-O-glucosyltransferase activity"/>
    <property type="evidence" value="ECO:0007669"/>
    <property type="project" value="TreeGrafter"/>
</dbReference>
<protein>
    <recommendedName>
        <fullName evidence="5">Glycosyltransferase</fullName>
        <ecNumber evidence="5">2.4.1.-</ecNumber>
    </recommendedName>
</protein>
<dbReference type="RefSeq" id="XP_038978250.1">
    <property type="nucleotide sequence ID" value="XM_039122322.1"/>
</dbReference>
<dbReference type="CDD" id="cd03784">
    <property type="entry name" value="GT1_Gtf-like"/>
    <property type="match status" value="1"/>
</dbReference>
<comment type="similarity">
    <text evidence="1 4">Belongs to the UDP-glycosyltransferase family.</text>
</comment>
<evidence type="ECO:0000256" key="5">
    <source>
        <dbReference type="RuleBase" id="RU362057"/>
    </source>
</evidence>
<dbReference type="GeneID" id="120108654"/>
<dbReference type="Pfam" id="PF00201">
    <property type="entry name" value="UDPGT"/>
    <property type="match status" value="1"/>
</dbReference>
<gene>
    <name evidence="7" type="primary">LOC120108654</name>
</gene>
<sequence length="470" mass="51689">MEATHENGNSSRRLLHVVALPLPGRGHINPMLSLCRRLATREGLLVTVVVTEEWLGLLSSFSSSAAAAASPASNLRLRAIPDVVPSESTRGQDYADFIQAVLTKMGGPVEALVAALNPPADAVVADALLPWAAGIGRRRGVPVAALFPQAAAVFLALHEFRSFDDGRPLSEIHASGRANGYLDYIPRNSSPHLADFLSKSSGQNMIRTFIQVLTWFSTAQSLLFNSFDELEGHAINTLRSKLSIPIYSIGPCIPYITHGDNPPDPYYKWLDSQQRSSVLYVSLGSFLPISDVHTVELATGLQMSGVPFLWVMRGDCTQIKKLSGEMGFVVPWCDQLSVLCHPSVGGFLTHCGWNSTLEGIYAGVPMVTYPLMWDQYPNSKLIVDDWKVGFRIKNEEEEGVVGREQIANVVQKLMDLDADDSRELRRRAREFKERSLKASNDGGSSTTSIDAFLQDVIRCKQKFAYHNKTT</sequence>
<evidence type="ECO:0000313" key="6">
    <source>
        <dbReference type="Proteomes" id="UP000228380"/>
    </source>
</evidence>
<dbReference type="InterPro" id="IPR035595">
    <property type="entry name" value="UDP_glycos_trans_CS"/>
</dbReference>
<dbReference type="OrthoDB" id="5835829at2759"/>
<evidence type="ECO:0000256" key="3">
    <source>
        <dbReference type="ARBA" id="ARBA00022679"/>
    </source>
</evidence>
<dbReference type="EC" id="2.4.1.-" evidence="5"/>
<organism evidence="6 7">
    <name type="scientific">Phoenix dactylifera</name>
    <name type="common">Date palm</name>
    <dbReference type="NCBI Taxonomy" id="42345"/>
    <lineage>
        <taxon>Eukaryota</taxon>
        <taxon>Viridiplantae</taxon>
        <taxon>Streptophyta</taxon>
        <taxon>Embryophyta</taxon>
        <taxon>Tracheophyta</taxon>
        <taxon>Spermatophyta</taxon>
        <taxon>Magnoliopsida</taxon>
        <taxon>Liliopsida</taxon>
        <taxon>Arecaceae</taxon>
        <taxon>Coryphoideae</taxon>
        <taxon>Phoeniceae</taxon>
        <taxon>Phoenix</taxon>
    </lineage>
</organism>
<reference evidence="7" key="1">
    <citation type="submission" date="2025-08" db="UniProtKB">
        <authorList>
            <consortium name="RefSeq"/>
        </authorList>
    </citation>
    <scope>IDENTIFICATION</scope>
    <source>
        <tissue evidence="7">Young leaves</tissue>
    </source>
</reference>
<dbReference type="InterPro" id="IPR002213">
    <property type="entry name" value="UDP_glucos_trans"/>
</dbReference>
<dbReference type="PANTHER" id="PTHR11926">
    <property type="entry name" value="GLUCOSYL/GLUCURONOSYL TRANSFERASES"/>
    <property type="match status" value="1"/>
</dbReference>
<name>A0A8B8ZVC8_PHODC</name>
<keyword evidence="2 4" id="KW-0328">Glycosyltransferase</keyword>
<keyword evidence="3 4" id="KW-0808">Transferase</keyword>
<evidence type="ECO:0000256" key="4">
    <source>
        <dbReference type="RuleBase" id="RU003718"/>
    </source>
</evidence>
<dbReference type="KEGG" id="pda:120108654"/>
<accession>A0A8B8ZVC8</accession>
<dbReference type="PANTHER" id="PTHR11926:SF1494">
    <property type="entry name" value="FLAVONOL 3-O-GLUCOSYLTRANSFERASE UGT76E12-RELATED"/>
    <property type="match status" value="1"/>
</dbReference>
<evidence type="ECO:0000313" key="7">
    <source>
        <dbReference type="RefSeq" id="XP_038978250.1"/>
    </source>
</evidence>
<dbReference type="Gene3D" id="3.40.50.2000">
    <property type="entry name" value="Glycogen Phosphorylase B"/>
    <property type="match status" value="2"/>
</dbReference>
<proteinExistence type="inferred from homology"/>
<dbReference type="SUPFAM" id="SSF53756">
    <property type="entry name" value="UDP-Glycosyltransferase/glycogen phosphorylase"/>
    <property type="match status" value="1"/>
</dbReference>
<keyword evidence="6" id="KW-1185">Reference proteome</keyword>
<dbReference type="AlphaFoldDB" id="A0A8B8ZVC8"/>
<dbReference type="Proteomes" id="UP000228380">
    <property type="component" value="Unplaced"/>
</dbReference>
<dbReference type="FunFam" id="3.40.50.2000:FF:000138">
    <property type="entry name" value="Glycosyltransferase"/>
    <property type="match status" value="1"/>
</dbReference>
<dbReference type="PROSITE" id="PS00375">
    <property type="entry name" value="UDPGT"/>
    <property type="match status" value="1"/>
</dbReference>